<name>A0A840IFZ2_9ACTN</name>
<keyword evidence="11" id="KW-0808">Transferase</keyword>
<dbReference type="PANTHER" id="PTHR46568">
    <property type="entry name" value="ALKYLDIHYDROXYACETONEPHOSPHATE SYNTHASE, PEROXISOMAL"/>
    <property type="match status" value="1"/>
</dbReference>
<feature type="binding site" evidence="7">
    <location>
        <begin position="301"/>
        <end position="307"/>
    </location>
    <ligand>
        <name>FAD</name>
        <dbReference type="ChEBI" id="CHEBI:57692"/>
    </ligand>
</feature>
<dbReference type="InterPro" id="IPR004113">
    <property type="entry name" value="FAD-bd_oxidored_4_C"/>
</dbReference>
<comment type="similarity">
    <text evidence="1">Belongs to the FAD-binding oxidoreductase/transferase type 4 family.</text>
</comment>
<comment type="caution">
    <text evidence="11">The sequence shown here is derived from an EMBL/GenBank/DDBJ whole genome shotgun (WGS) entry which is preliminary data.</text>
</comment>
<protein>
    <submittedName>
        <fullName evidence="11">Alkyldihydroxyacetonephosphate synthase</fullName>
        <ecNumber evidence="11">2.5.1.26</ecNumber>
    </submittedName>
</protein>
<dbReference type="AlphaFoldDB" id="A0A840IFZ2"/>
<feature type="binding site" evidence="7">
    <location>
        <begin position="168"/>
        <end position="174"/>
    </location>
    <ligand>
        <name>FAD</name>
        <dbReference type="ChEBI" id="CHEBI:57692"/>
    </ligand>
</feature>
<dbReference type="PANTHER" id="PTHR46568:SF1">
    <property type="entry name" value="ALKYLDIHYDROXYACETONEPHOSPHATE SYNTHASE, PEROXISOMAL"/>
    <property type="match status" value="1"/>
</dbReference>
<evidence type="ECO:0000256" key="5">
    <source>
        <dbReference type="PIRSR" id="PIRSR625650-1"/>
    </source>
</evidence>
<dbReference type="SUPFAM" id="SSF55103">
    <property type="entry name" value="FAD-linked oxidases, C-terminal domain"/>
    <property type="match status" value="1"/>
</dbReference>
<organism evidence="11 12">
    <name type="scientific">Conexibacter arvalis</name>
    <dbReference type="NCBI Taxonomy" id="912552"/>
    <lineage>
        <taxon>Bacteria</taxon>
        <taxon>Bacillati</taxon>
        <taxon>Actinomycetota</taxon>
        <taxon>Thermoleophilia</taxon>
        <taxon>Solirubrobacterales</taxon>
        <taxon>Conexibacteraceae</taxon>
        <taxon>Conexibacter</taxon>
    </lineage>
</organism>
<dbReference type="Gene3D" id="1.10.45.10">
    <property type="entry name" value="Vanillyl-alcohol Oxidase, Chain A, domain 4"/>
    <property type="match status" value="1"/>
</dbReference>
<evidence type="ECO:0000256" key="8">
    <source>
        <dbReference type="PIRSR" id="PIRSR625650-4"/>
    </source>
</evidence>
<dbReference type="SUPFAM" id="SSF56176">
    <property type="entry name" value="FAD-binding/transporter-associated domain-like"/>
    <property type="match status" value="1"/>
</dbReference>
<feature type="compositionally biased region" description="Low complexity" evidence="9">
    <location>
        <begin position="73"/>
        <end position="88"/>
    </location>
</feature>
<evidence type="ECO:0000259" key="10">
    <source>
        <dbReference type="PROSITE" id="PS51387"/>
    </source>
</evidence>
<dbReference type="GO" id="GO:0008610">
    <property type="term" value="P:lipid biosynthetic process"/>
    <property type="evidence" value="ECO:0007669"/>
    <property type="project" value="InterPro"/>
</dbReference>
<dbReference type="InterPro" id="IPR036318">
    <property type="entry name" value="FAD-bd_PCMH-like_sf"/>
</dbReference>
<keyword evidence="2" id="KW-0285">Flavoprotein</keyword>
<evidence type="ECO:0000313" key="11">
    <source>
        <dbReference type="EMBL" id="MBB4663782.1"/>
    </source>
</evidence>
<gene>
    <name evidence="11" type="ORF">BDZ31_003383</name>
</gene>
<feature type="active site" description="Proton donor/acceptor" evidence="5">
    <location>
        <position position="484"/>
    </location>
</feature>
<feature type="domain" description="FAD-binding PCMH-type" evidence="10">
    <location>
        <begin position="136"/>
        <end position="317"/>
    </location>
</feature>
<dbReference type="InterPro" id="IPR016171">
    <property type="entry name" value="Vanillyl_alc_oxidase_C-sub2"/>
</dbReference>
<dbReference type="EC" id="2.5.1.26" evidence="11"/>
<evidence type="ECO:0000313" key="12">
    <source>
        <dbReference type="Proteomes" id="UP000585272"/>
    </source>
</evidence>
<dbReference type="PROSITE" id="PS51387">
    <property type="entry name" value="FAD_PCMH"/>
    <property type="match status" value="1"/>
</dbReference>
<accession>A0A840IFZ2</accession>
<feature type="site" description="Important for enzyme activity" evidence="8">
    <location>
        <position position="352"/>
    </location>
</feature>
<dbReference type="Gene3D" id="3.30.70.3450">
    <property type="match status" value="1"/>
</dbReference>
<evidence type="ECO:0000256" key="3">
    <source>
        <dbReference type="ARBA" id="ARBA00022827"/>
    </source>
</evidence>
<sequence>MVDFADFTLPDDPAAAWAAPGAEPLVSPRVRALIAQVFGIDGAIDGGDAATKRADVVATGDERAANGGGAAAGGAARDGASALPPSPLSSAAHAALASAVGADHVRTDDAARAAHANGMSYLDLVRRGRASAADGPPAPPDAVVEPADERQVAAVLATASEHAVAVVPFGGGTSVVGGVAPERGPFGAVVALDLRRLDRLVELDEVSRTATLQAGLTGPRAEALLAARGFTLGHLPQSFERATIGGYAATRSAGQLSTGWGRFDALVERLRAVTPAGTLSLGRAPGSAAGPDLRQLLLGSEGAFGVITEVTVRIRPLPQVRRHEGWRVDSFAAGTALLRRLAQDGPRPDLARLSDEAETALGVATAGEQAGEGCLLLVGWEGSEADVAGRALATAALLREAGAVPLGEEAAASWRSGRFRAPRLRDELLPLGLVVETLETATSWRDLEAVHAAVGEALRGALADATPLVACHISHLYAAGASLYFSVIARQDSADPVGQWRAAKRAAGDAIAAAGATITHHHAVGADHAPWLADEVGEPGVALLRAVKSHLDPAGVMNPGKLLP</sequence>
<evidence type="ECO:0000256" key="6">
    <source>
        <dbReference type="PIRSR" id="PIRSR625650-2"/>
    </source>
</evidence>
<dbReference type="Gene3D" id="3.30.43.10">
    <property type="entry name" value="Uridine Diphospho-n-acetylenolpyruvylglucosamine Reductase, domain 2"/>
    <property type="match status" value="1"/>
</dbReference>
<feature type="region of interest" description="Disordered" evidence="9">
    <location>
        <begin position="64"/>
        <end position="88"/>
    </location>
</feature>
<dbReference type="Pfam" id="PF01565">
    <property type="entry name" value="FAD_binding_4"/>
    <property type="match status" value="1"/>
</dbReference>
<evidence type="ECO:0000256" key="9">
    <source>
        <dbReference type="SAM" id="MobiDB-lite"/>
    </source>
</evidence>
<dbReference type="Pfam" id="PF02913">
    <property type="entry name" value="FAD-oxidase_C"/>
    <property type="match status" value="1"/>
</dbReference>
<evidence type="ECO:0000256" key="7">
    <source>
        <dbReference type="PIRSR" id="PIRSR625650-3"/>
    </source>
</evidence>
<keyword evidence="12" id="KW-1185">Reference proteome</keyword>
<dbReference type="InterPro" id="IPR016164">
    <property type="entry name" value="FAD-linked_Oxase-like_C"/>
</dbReference>
<dbReference type="RefSeq" id="WP_183343512.1">
    <property type="nucleotide sequence ID" value="NZ_JACHNU010000005.1"/>
</dbReference>
<keyword evidence="3 7" id="KW-0274">FAD</keyword>
<dbReference type="Gene3D" id="3.30.300.330">
    <property type="match status" value="1"/>
</dbReference>
<evidence type="ECO:0000256" key="4">
    <source>
        <dbReference type="ARBA" id="ARBA00023002"/>
    </source>
</evidence>
<dbReference type="Gene3D" id="3.30.465.10">
    <property type="match status" value="1"/>
</dbReference>
<dbReference type="GO" id="GO:0071949">
    <property type="term" value="F:FAD binding"/>
    <property type="evidence" value="ECO:0007669"/>
    <property type="project" value="InterPro"/>
</dbReference>
<dbReference type="EMBL" id="JACHNU010000005">
    <property type="protein sequence ID" value="MBB4663782.1"/>
    <property type="molecule type" value="Genomic_DNA"/>
</dbReference>
<dbReference type="InterPro" id="IPR016166">
    <property type="entry name" value="FAD-bd_PCMH"/>
</dbReference>
<dbReference type="InterPro" id="IPR006094">
    <property type="entry name" value="Oxid_FAD_bind_N"/>
</dbReference>
<dbReference type="GO" id="GO:0008609">
    <property type="term" value="F:alkylglycerone-phosphate synthase activity"/>
    <property type="evidence" value="ECO:0007669"/>
    <property type="project" value="UniProtKB-EC"/>
</dbReference>
<comment type="cofactor">
    <cofactor evidence="7">
        <name>FAD</name>
        <dbReference type="ChEBI" id="CHEBI:57692"/>
    </cofactor>
</comment>
<feature type="binding site" evidence="6">
    <location>
        <position position="425"/>
    </location>
    <ligand>
        <name>substrate</name>
    </ligand>
</feature>
<evidence type="ECO:0000256" key="1">
    <source>
        <dbReference type="ARBA" id="ARBA00008000"/>
    </source>
</evidence>
<reference evidence="11 12" key="1">
    <citation type="submission" date="2020-08" db="EMBL/GenBank/DDBJ databases">
        <title>Genomic Encyclopedia of Archaeal and Bacterial Type Strains, Phase II (KMG-II): from individual species to whole genera.</title>
        <authorList>
            <person name="Goeker M."/>
        </authorList>
    </citation>
    <scope>NUCLEOTIDE SEQUENCE [LARGE SCALE GENOMIC DNA]</scope>
    <source>
        <strain evidence="11 12">DSM 23288</strain>
    </source>
</reference>
<dbReference type="InterPro" id="IPR016169">
    <property type="entry name" value="FAD-bd_PCMH_sub2"/>
</dbReference>
<dbReference type="GO" id="GO:0016491">
    <property type="term" value="F:oxidoreductase activity"/>
    <property type="evidence" value="ECO:0007669"/>
    <property type="project" value="UniProtKB-KW"/>
</dbReference>
<keyword evidence="4" id="KW-0560">Oxidoreductase</keyword>
<evidence type="ECO:0000256" key="2">
    <source>
        <dbReference type="ARBA" id="ARBA00022630"/>
    </source>
</evidence>
<proteinExistence type="inferred from homology"/>
<dbReference type="InterPro" id="IPR025650">
    <property type="entry name" value="Alkyl-DHAP_Synthase"/>
</dbReference>
<dbReference type="Proteomes" id="UP000585272">
    <property type="component" value="Unassembled WGS sequence"/>
</dbReference>
<dbReference type="InterPro" id="IPR016167">
    <property type="entry name" value="FAD-bd_PCMH_sub1"/>
</dbReference>